<evidence type="ECO:0000313" key="2">
    <source>
        <dbReference type="Proteomes" id="UP001234297"/>
    </source>
</evidence>
<protein>
    <submittedName>
        <fullName evidence="1">Uncharacterized protein</fullName>
    </submittedName>
</protein>
<organism evidence="1 2">
    <name type="scientific">Persea americana</name>
    <name type="common">Avocado</name>
    <dbReference type="NCBI Taxonomy" id="3435"/>
    <lineage>
        <taxon>Eukaryota</taxon>
        <taxon>Viridiplantae</taxon>
        <taxon>Streptophyta</taxon>
        <taxon>Embryophyta</taxon>
        <taxon>Tracheophyta</taxon>
        <taxon>Spermatophyta</taxon>
        <taxon>Magnoliopsida</taxon>
        <taxon>Magnoliidae</taxon>
        <taxon>Laurales</taxon>
        <taxon>Lauraceae</taxon>
        <taxon>Persea</taxon>
    </lineage>
</organism>
<evidence type="ECO:0000313" key="1">
    <source>
        <dbReference type="EMBL" id="KAJ8644461.1"/>
    </source>
</evidence>
<comment type="caution">
    <text evidence="1">The sequence shown here is derived from an EMBL/GenBank/DDBJ whole genome shotgun (WGS) entry which is preliminary data.</text>
</comment>
<keyword evidence="2" id="KW-1185">Reference proteome</keyword>
<dbReference type="Proteomes" id="UP001234297">
    <property type="component" value="Chromosome 2"/>
</dbReference>
<name>A0ACC2MFS0_PERAE</name>
<reference evidence="1 2" key="1">
    <citation type="journal article" date="2022" name="Hortic Res">
        <title>A haplotype resolved chromosomal level avocado genome allows analysis of novel avocado genes.</title>
        <authorList>
            <person name="Nath O."/>
            <person name="Fletcher S.J."/>
            <person name="Hayward A."/>
            <person name="Shaw L.M."/>
            <person name="Masouleh A.K."/>
            <person name="Furtado A."/>
            <person name="Henry R.J."/>
            <person name="Mitter N."/>
        </authorList>
    </citation>
    <scope>NUCLEOTIDE SEQUENCE [LARGE SCALE GENOMIC DNA]</scope>
    <source>
        <strain evidence="2">cv. Hass</strain>
    </source>
</reference>
<accession>A0ACC2MFS0</accession>
<sequence length="366" mass="42177">MVLQLRIFHPPLLLEKELKLQFASATASFLPLPFRDKVFTISSSSSSSSSSAYSWTSIFCHANPKNQKKHYTQLLASQKPTEKVCHDDGDEEGRETRKFNYDNEDDDDEDKTNESFSSQKTNAANDPFLMSAEERRELRMEIRKVLDSAPDVEEEMNPVEKKKRMEKLLANYPLVVDEDDPDWPEDADGWGFNLNQFFNKITIKNVKKDDDDDENYDSDKEIVWQDDNYIRPIKDITTAEWEETVFKDISPLIILVHNRYKRPRENEKLQDELDKAVQVFWNSGLPSPRCVAIDAVVEDELASALGVSVFPELIFTKAGKILYREKVIRTANELSKIMAFFFYGAFRPPCLSESVGDSQERIPSMS</sequence>
<gene>
    <name evidence="1" type="ORF">MRB53_006209</name>
</gene>
<proteinExistence type="predicted"/>
<dbReference type="EMBL" id="CM056810">
    <property type="protein sequence ID" value="KAJ8644461.1"/>
    <property type="molecule type" value="Genomic_DNA"/>
</dbReference>